<dbReference type="CDD" id="cd03723">
    <property type="entry name" value="SOCS_ASB4_ASB18"/>
    <property type="match status" value="1"/>
</dbReference>
<keyword evidence="4" id="KW-1185">Reference proteome</keyword>
<dbReference type="InterPro" id="IPR036036">
    <property type="entry name" value="SOCS_box-like_dom_sf"/>
</dbReference>
<accession>A0A8C2VBW1</accession>
<dbReference type="PROSITE" id="PS50225">
    <property type="entry name" value="SOCS"/>
    <property type="match status" value="1"/>
</dbReference>
<dbReference type="Pfam" id="PF07525">
    <property type="entry name" value="SOCS_box"/>
    <property type="match status" value="1"/>
</dbReference>
<organism evidence="3 4">
    <name type="scientific">Chinchilla lanigera</name>
    <name type="common">Long-tailed chinchilla</name>
    <name type="synonym">Chinchilla villidera</name>
    <dbReference type="NCBI Taxonomy" id="34839"/>
    <lineage>
        <taxon>Eukaryota</taxon>
        <taxon>Metazoa</taxon>
        <taxon>Chordata</taxon>
        <taxon>Craniata</taxon>
        <taxon>Vertebrata</taxon>
        <taxon>Euteleostomi</taxon>
        <taxon>Mammalia</taxon>
        <taxon>Eutheria</taxon>
        <taxon>Euarchontoglires</taxon>
        <taxon>Glires</taxon>
        <taxon>Rodentia</taxon>
        <taxon>Hystricomorpha</taxon>
        <taxon>Chinchillidae</taxon>
        <taxon>Chinchilla</taxon>
    </lineage>
</organism>
<dbReference type="SMART" id="SM00969">
    <property type="entry name" value="SOCS_box"/>
    <property type="match status" value="1"/>
</dbReference>
<dbReference type="OMA" id="HEPFYRS"/>
<dbReference type="GO" id="GO:0016567">
    <property type="term" value="P:protein ubiquitination"/>
    <property type="evidence" value="ECO:0007669"/>
    <property type="project" value="UniProtKB-UniPathway"/>
</dbReference>
<evidence type="ECO:0000256" key="1">
    <source>
        <dbReference type="ARBA" id="ARBA00004906"/>
    </source>
</evidence>
<feature type="domain" description="SOCS box" evidence="2">
    <location>
        <begin position="140"/>
        <end position="192"/>
    </location>
</feature>
<dbReference type="GeneTree" id="ENSGT00940000162056"/>
<name>A0A8C2VBW1_CHILA</name>
<dbReference type="AlphaFoldDB" id="A0A8C2VBW1"/>
<protein>
    <recommendedName>
        <fullName evidence="2">SOCS box domain-containing protein</fullName>
    </recommendedName>
</protein>
<evidence type="ECO:0000259" key="2">
    <source>
        <dbReference type="PROSITE" id="PS50225"/>
    </source>
</evidence>
<dbReference type="GO" id="GO:0035556">
    <property type="term" value="P:intracellular signal transduction"/>
    <property type="evidence" value="ECO:0007669"/>
    <property type="project" value="InterPro"/>
</dbReference>
<dbReference type="Ensembl" id="ENSCLAT00000011243.1">
    <property type="protein sequence ID" value="ENSCLAP00000011108.1"/>
    <property type="gene ID" value="ENSCLAG00000007670.1"/>
</dbReference>
<comment type="pathway">
    <text evidence="1">Protein modification; protein ubiquitination.</text>
</comment>
<dbReference type="SUPFAM" id="SSF158235">
    <property type="entry name" value="SOCS box-like"/>
    <property type="match status" value="1"/>
</dbReference>
<dbReference type="FunFam" id="1.10.750.20:FF:000001">
    <property type="entry name" value="Ankyrin repeat and SOCS box containing 1"/>
    <property type="match status" value="1"/>
</dbReference>
<dbReference type="UniPathway" id="UPA00143"/>
<dbReference type="Gene3D" id="1.10.750.20">
    <property type="entry name" value="SOCS box"/>
    <property type="match status" value="1"/>
</dbReference>
<dbReference type="InterPro" id="IPR001496">
    <property type="entry name" value="SOCS_box"/>
</dbReference>
<reference evidence="3" key="2">
    <citation type="submission" date="2025-09" db="UniProtKB">
        <authorList>
            <consortium name="Ensembl"/>
        </authorList>
    </citation>
    <scope>IDENTIFICATION</scope>
</reference>
<evidence type="ECO:0000313" key="4">
    <source>
        <dbReference type="Proteomes" id="UP000694398"/>
    </source>
</evidence>
<sequence length="201" mass="22769">MSNSDAMPDYPLHSDVVRRLKSALAAQHEEAVRELICTEVAPVDAVIELANDDWMKEPAQLPPGVLLGLWTLEYKRELTSPSTVQALLNHGSPTVWPDAFPKVLRTCAPVPAVIEVLFNSYSQLRVSESWKEGIPDEVYQMHQPFYQSLFALAHTPRCLQHLCRCTLRRLFGKKCFHLVPLLPLPKPLQNYLLLEPEGILH</sequence>
<dbReference type="Proteomes" id="UP000694398">
    <property type="component" value="Unassembled WGS sequence"/>
</dbReference>
<evidence type="ECO:0000313" key="3">
    <source>
        <dbReference type="Ensembl" id="ENSCLAP00000011108.1"/>
    </source>
</evidence>
<gene>
    <name evidence="3" type="primary">Asb18</name>
</gene>
<reference evidence="3" key="1">
    <citation type="submission" date="2025-08" db="UniProtKB">
        <authorList>
            <consortium name="Ensembl"/>
        </authorList>
    </citation>
    <scope>IDENTIFICATION</scope>
</reference>
<proteinExistence type="predicted"/>